<dbReference type="PANTHER" id="PTHR43756">
    <property type="entry name" value="CHOLINE MONOOXYGENASE, CHLOROPLASTIC"/>
    <property type="match status" value="1"/>
</dbReference>
<name>A0A6N6VR05_9BACT</name>
<evidence type="ECO:0000313" key="8">
    <source>
        <dbReference type="EMBL" id="KAB8037062.1"/>
    </source>
</evidence>
<keyword evidence="9" id="KW-1185">Reference proteome</keyword>
<dbReference type="GO" id="GO:0005506">
    <property type="term" value="F:iron ion binding"/>
    <property type="evidence" value="ECO:0007669"/>
    <property type="project" value="InterPro"/>
</dbReference>
<dbReference type="Pfam" id="PF00848">
    <property type="entry name" value="Ring_hydroxyl_A"/>
    <property type="match status" value="1"/>
</dbReference>
<dbReference type="AlphaFoldDB" id="A0A6N6VR05"/>
<keyword evidence="6" id="KW-0411">Iron-sulfur</keyword>
<keyword evidence="5" id="KW-0408">Iron</keyword>
<protein>
    <submittedName>
        <fullName evidence="8">Rieske 2Fe-2S domain-containing protein</fullName>
    </submittedName>
</protein>
<gene>
    <name evidence="8" type="ORF">GCL60_14620</name>
</gene>
<sequence length="355" mass="41980">MSVFTKTIPASWYYDPEIYEMERKSVFASEWIYIAEETDLKNEGDYIKHDIAGYPIFLVKGNDKIIRAFHNVCIHRAAPLVNEKNGSLKNSSITCKYHGWTYDLKGELMNTPLLETSEVKKNCNSSLFEIKVDIFNGLLFINMDKNSCPFNEFISPLKTEIEHSKYPMNEYTIYESMEKEGNFNWKTWLDGFQECYHCMTVHPLFNRDFYLRKYKIENKDRYSVHSCERKTSSGMGHFEGLWLWHYPNLGLPCYENCFYMLQVNPISPNKTKLNYRFRFKQDVTLEQRQEFVKLIEKITVEDILICEQVQKNLEVGIYQEGILHPERENGVEYFHSLVRKAITNLKGNRDVKNSI</sequence>
<dbReference type="Pfam" id="PF00355">
    <property type="entry name" value="Rieske"/>
    <property type="match status" value="1"/>
</dbReference>
<dbReference type="PRINTS" id="PR00090">
    <property type="entry name" value="RNGDIOXGNASE"/>
</dbReference>
<dbReference type="GO" id="GO:0051537">
    <property type="term" value="F:2 iron, 2 sulfur cluster binding"/>
    <property type="evidence" value="ECO:0007669"/>
    <property type="project" value="UniProtKB-KW"/>
</dbReference>
<organism evidence="8 9">
    <name type="scientific">Silvanigrella paludirubra</name>
    <dbReference type="NCBI Taxonomy" id="2499159"/>
    <lineage>
        <taxon>Bacteria</taxon>
        <taxon>Pseudomonadati</taxon>
        <taxon>Bdellovibrionota</taxon>
        <taxon>Oligoflexia</taxon>
        <taxon>Silvanigrellales</taxon>
        <taxon>Silvanigrellaceae</taxon>
        <taxon>Silvanigrella</taxon>
    </lineage>
</organism>
<evidence type="ECO:0000256" key="2">
    <source>
        <dbReference type="ARBA" id="ARBA00022714"/>
    </source>
</evidence>
<evidence type="ECO:0000256" key="1">
    <source>
        <dbReference type="ARBA" id="ARBA00001962"/>
    </source>
</evidence>
<dbReference type="RefSeq" id="WP_153421478.1">
    <property type="nucleotide sequence ID" value="NZ_WFLM01000005.1"/>
</dbReference>
<dbReference type="Gene3D" id="3.90.380.10">
    <property type="entry name" value="Naphthalene 1,2-dioxygenase Alpha Subunit, Chain A, domain 1"/>
    <property type="match status" value="2"/>
</dbReference>
<evidence type="ECO:0000313" key="9">
    <source>
        <dbReference type="Proteomes" id="UP000437748"/>
    </source>
</evidence>
<reference evidence="8 9" key="1">
    <citation type="submission" date="2019-10" db="EMBL/GenBank/DDBJ databases">
        <title>New species of Slilvanegrellaceae.</title>
        <authorList>
            <person name="Pitt A."/>
            <person name="Hahn M.W."/>
        </authorList>
    </citation>
    <scope>NUCLEOTIDE SEQUENCE [LARGE SCALE GENOMIC DNA]</scope>
    <source>
        <strain evidence="8 9">SP-Ram-0.45-NSY-1</strain>
    </source>
</reference>
<evidence type="ECO:0000256" key="5">
    <source>
        <dbReference type="ARBA" id="ARBA00023004"/>
    </source>
</evidence>
<dbReference type="PANTHER" id="PTHR43756:SF5">
    <property type="entry name" value="CHOLINE MONOOXYGENASE, CHLOROPLASTIC"/>
    <property type="match status" value="1"/>
</dbReference>
<keyword evidence="3" id="KW-0479">Metal-binding</keyword>
<dbReference type="GO" id="GO:0016491">
    <property type="term" value="F:oxidoreductase activity"/>
    <property type="evidence" value="ECO:0007669"/>
    <property type="project" value="UniProtKB-KW"/>
</dbReference>
<dbReference type="SUPFAM" id="SSF55961">
    <property type="entry name" value="Bet v1-like"/>
    <property type="match status" value="1"/>
</dbReference>
<proteinExistence type="predicted"/>
<evidence type="ECO:0000256" key="6">
    <source>
        <dbReference type="ARBA" id="ARBA00023014"/>
    </source>
</evidence>
<evidence type="ECO:0000259" key="7">
    <source>
        <dbReference type="PROSITE" id="PS51296"/>
    </source>
</evidence>
<dbReference type="OrthoDB" id="5298925at2"/>
<keyword evidence="2" id="KW-0001">2Fe-2S</keyword>
<dbReference type="PROSITE" id="PS51296">
    <property type="entry name" value="RIESKE"/>
    <property type="match status" value="1"/>
</dbReference>
<dbReference type="Gene3D" id="2.102.10.10">
    <property type="entry name" value="Rieske [2Fe-2S] iron-sulphur domain"/>
    <property type="match status" value="1"/>
</dbReference>
<dbReference type="InterPro" id="IPR017941">
    <property type="entry name" value="Rieske_2Fe-2S"/>
</dbReference>
<evidence type="ECO:0000256" key="4">
    <source>
        <dbReference type="ARBA" id="ARBA00023002"/>
    </source>
</evidence>
<keyword evidence="4" id="KW-0560">Oxidoreductase</keyword>
<dbReference type="CDD" id="cd03469">
    <property type="entry name" value="Rieske_RO_Alpha_N"/>
    <property type="match status" value="1"/>
</dbReference>
<comment type="cofactor">
    <cofactor evidence="1">
        <name>Fe cation</name>
        <dbReference type="ChEBI" id="CHEBI:24875"/>
    </cofactor>
</comment>
<comment type="caution">
    <text evidence="8">The sequence shown here is derived from an EMBL/GenBank/DDBJ whole genome shotgun (WGS) entry which is preliminary data.</text>
</comment>
<feature type="domain" description="Rieske" evidence="7">
    <location>
        <begin position="32"/>
        <end position="141"/>
    </location>
</feature>
<dbReference type="InterPro" id="IPR001663">
    <property type="entry name" value="Rng_hydr_dOase-A"/>
</dbReference>
<accession>A0A6N6VR05</accession>
<dbReference type="Proteomes" id="UP000437748">
    <property type="component" value="Unassembled WGS sequence"/>
</dbReference>
<dbReference type="EMBL" id="WFLM01000005">
    <property type="protein sequence ID" value="KAB8037062.1"/>
    <property type="molecule type" value="Genomic_DNA"/>
</dbReference>
<dbReference type="SUPFAM" id="SSF50022">
    <property type="entry name" value="ISP domain"/>
    <property type="match status" value="1"/>
</dbReference>
<dbReference type="InterPro" id="IPR036922">
    <property type="entry name" value="Rieske_2Fe-2S_sf"/>
</dbReference>
<dbReference type="InterPro" id="IPR015879">
    <property type="entry name" value="Ring_hydroxy_dOase_asu_C_dom"/>
</dbReference>
<evidence type="ECO:0000256" key="3">
    <source>
        <dbReference type="ARBA" id="ARBA00022723"/>
    </source>
</evidence>